<dbReference type="PANTHER" id="PTHR43507">
    <property type="entry name" value="NADH-UBIQUINONE OXIDOREDUCTASE CHAIN 4"/>
    <property type="match status" value="1"/>
</dbReference>
<evidence type="ECO:0000256" key="15">
    <source>
        <dbReference type="ARBA" id="ARBA00023136"/>
    </source>
</evidence>
<feature type="domain" description="NADH:quinone oxidoreductase/Mrp antiporter transmembrane" evidence="18">
    <location>
        <begin position="96"/>
        <end position="378"/>
    </location>
</feature>
<comment type="function">
    <text evidence="1">Core subunit of the mitochondrial membrane respiratory chain NADH dehydrogenase (Complex I) that is believed to belong to the minimal assembly required for catalysis. Complex I functions in the transfer of electrons from NADH to the respiratory chain. The immediate electron acceptor for the enzyme is believed to be ubiquinone.</text>
</comment>
<comment type="function">
    <text evidence="17">Core subunit of the mitochondrial membrane respiratory chain NADH dehydrogenase (Complex I) which catalyzes electron transfer from NADH through the respiratory chain, using ubiquinone as an electron acceptor. Essential for the catalytic activity and assembly of complex I.</text>
</comment>
<gene>
    <name evidence="19" type="primary">ND4</name>
</gene>
<feature type="transmembrane region" description="Helical" evidence="17">
    <location>
        <begin position="78"/>
        <end position="94"/>
    </location>
</feature>
<feature type="transmembrane region" description="Helical" evidence="17">
    <location>
        <begin position="100"/>
        <end position="122"/>
    </location>
</feature>
<evidence type="ECO:0000256" key="17">
    <source>
        <dbReference type="RuleBase" id="RU003297"/>
    </source>
</evidence>
<feature type="transmembrane region" description="Helical" evidence="17">
    <location>
        <begin position="236"/>
        <end position="255"/>
    </location>
</feature>
<name>A0AAU6PBZ4_9HEMI</name>
<comment type="subcellular location">
    <subcellularLocation>
        <location evidence="2 17">Mitochondrion membrane</location>
        <topology evidence="2 17">Multi-pass membrane protein</topology>
    </subcellularLocation>
</comment>
<feature type="transmembrane region" description="Helical" evidence="17">
    <location>
        <begin position="164"/>
        <end position="182"/>
    </location>
</feature>
<dbReference type="PRINTS" id="PR01437">
    <property type="entry name" value="NUOXDRDTASE4"/>
</dbReference>
<feature type="transmembrane region" description="Helical" evidence="17">
    <location>
        <begin position="202"/>
        <end position="224"/>
    </location>
</feature>
<comment type="catalytic activity">
    <reaction evidence="16 17">
        <text>a ubiquinone + NADH + 5 H(+)(in) = a ubiquinol + NAD(+) + 4 H(+)(out)</text>
        <dbReference type="Rhea" id="RHEA:29091"/>
        <dbReference type="Rhea" id="RHEA-COMP:9565"/>
        <dbReference type="Rhea" id="RHEA-COMP:9566"/>
        <dbReference type="ChEBI" id="CHEBI:15378"/>
        <dbReference type="ChEBI" id="CHEBI:16389"/>
        <dbReference type="ChEBI" id="CHEBI:17976"/>
        <dbReference type="ChEBI" id="CHEBI:57540"/>
        <dbReference type="ChEBI" id="CHEBI:57945"/>
        <dbReference type="EC" id="7.1.1.2"/>
    </reaction>
</comment>
<dbReference type="InterPro" id="IPR003918">
    <property type="entry name" value="NADH_UbQ_OxRdtase"/>
</dbReference>
<evidence type="ECO:0000256" key="16">
    <source>
        <dbReference type="ARBA" id="ARBA00049551"/>
    </source>
</evidence>
<organism evidence="19">
    <name type="scientific">Tituria planata</name>
    <dbReference type="NCBI Taxonomy" id="3133672"/>
    <lineage>
        <taxon>Eukaryota</taxon>
        <taxon>Metazoa</taxon>
        <taxon>Ecdysozoa</taxon>
        <taxon>Arthropoda</taxon>
        <taxon>Hexapoda</taxon>
        <taxon>Insecta</taxon>
        <taxon>Pterygota</taxon>
        <taxon>Neoptera</taxon>
        <taxon>Paraneoptera</taxon>
        <taxon>Hemiptera</taxon>
        <taxon>Auchenorrhyncha</taxon>
        <taxon>Membracoidea</taxon>
        <taxon>Cicadellidae</taxon>
        <taxon>Ledrinae</taxon>
        <taxon>Tituria</taxon>
    </lineage>
</organism>
<dbReference type="AlphaFoldDB" id="A0AAU6PBZ4"/>
<dbReference type="EC" id="7.1.1.2" evidence="4 17"/>
<keyword evidence="6 17" id="KW-0813">Transport</keyword>
<keyword evidence="14 17" id="KW-0496">Mitochondrion</keyword>
<geneLocation type="mitochondrion" evidence="19"/>
<keyword evidence="15 17" id="KW-0472">Membrane</keyword>
<evidence type="ECO:0000256" key="2">
    <source>
        <dbReference type="ARBA" id="ARBA00004225"/>
    </source>
</evidence>
<dbReference type="EMBL" id="MZ333277">
    <property type="protein sequence ID" value="WXH77268.1"/>
    <property type="molecule type" value="Genomic_DNA"/>
</dbReference>
<reference evidence="19" key="1">
    <citation type="submission" date="2021-06" db="EMBL/GenBank/DDBJ databases">
        <authorList>
            <consortium name="Expending Complete Mitogenomes of Ledrinae and Compositional heterogeneity effect on the phylogenetic inferences of paraphyletic family: Cicadellidae (Hemiptera: Cicadomorpha)"/>
            <person name="Huang W."/>
            <person name="Yu T."/>
            <person name="Zhang Y."/>
        </authorList>
    </citation>
    <scope>NUCLEOTIDE SEQUENCE</scope>
</reference>
<evidence type="ECO:0000256" key="5">
    <source>
        <dbReference type="ARBA" id="ARBA00021006"/>
    </source>
</evidence>
<keyword evidence="10 17" id="KW-0249">Electron transport</keyword>
<feature type="transmembrane region" description="Helical" evidence="17">
    <location>
        <begin position="53"/>
        <end position="71"/>
    </location>
</feature>
<evidence type="ECO:0000256" key="12">
    <source>
        <dbReference type="ARBA" id="ARBA00023027"/>
    </source>
</evidence>
<dbReference type="GO" id="GO:0048039">
    <property type="term" value="F:ubiquinone binding"/>
    <property type="evidence" value="ECO:0007669"/>
    <property type="project" value="TreeGrafter"/>
</dbReference>
<feature type="transmembrane region" description="Helical" evidence="17">
    <location>
        <begin position="286"/>
        <end position="306"/>
    </location>
</feature>
<feature type="transmembrane region" description="Helical" evidence="17">
    <location>
        <begin position="327"/>
        <end position="350"/>
    </location>
</feature>
<comment type="similarity">
    <text evidence="3 17">Belongs to the complex I subunit 4 family.</text>
</comment>
<evidence type="ECO:0000256" key="4">
    <source>
        <dbReference type="ARBA" id="ARBA00012944"/>
    </source>
</evidence>
<evidence type="ECO:0000256" key="7">
    <source>
        <dbReference type="ARBA" id="ARBA00022660"/>
    </source>
</evidence>
<dbReference type="InterPro" id="IPR001750">
    <property type="entry name" value="ND/Mrp_TM"/>
</dbReference>
<evidence type="ECO:0000256" key="8">
    <source>
        <dbReference type="ARBA" id="ARBA00022692"/>
    </source>
</evidence>
<accession>A0AAU6PBZ4</accession>
<keyword evidence="12 17" id="KW-0520">NAD</keyword>
<evidence type="ECO:0000256" key="9">
    <source>
        <dbReference type="ARBA" id="ARBA00022967"/>
    </source>
</evidence>
<keyword evidence="9" id="KW-1278">Translocase</keyword>
<dbReference type="GO" id="GO:0042773">
    <property type="term" value="P:ATP synthesis coupled electron transport"/>
    <property type="evidence" value="ECO:0007669"/>
    <property type="project" value="InterPro"/>
</dbReference>
<dbReference type="Pfam" id="PF00361">
    <property type="entry name" value="Proton_antipo_M"/>
    <property type="match status" value="1"/>
</dbReference>
<keyword evidence="13 17" id="KW-0830">Ubiquinone</keyword>
<evidence type="ECO:0000256" key="10">
    <source>
        <dbReference type="ARBA" id="ARBA00022982"/>
    </source>
</evidence>
<evidence type="ECO:0000256" key="14">
    <source>
        <dbReference type="ARBA" id="ARBA00023128"/>
    </source>
</evidence>
<evidence type="ECO:0000313" key="19">
    <source>
        <dbReference type="EMBL" id="WXH77268.1"/>
    </source>
</evidence>
<dbReference type="GO" id="GO:0015990">
    <property type="term" value="P:electron transport coupled proton transport"/>
    <property type="evidence" value="ECO:0007669"/>
    <property type="project" value="TreeGrafter"/>
</dbReference>
<reference evidence="19" key="2">
    <citation type="submission" date="2024-06" db="EMBL/GenBank/DDBJ databases">
        <title>Expending Complete Mitogenomes of Ledrinae and Compositional heterogeneity effect on the phylogenetic inferences of paraphyletic family: Cicadellidae (Hemiptera: Cicadomorpha).</title>
        <authorList>
            <person name="Huang W."/>
            <person name="Yu T."/>
            <person name="Zhang Y."/>
        </authorList>
    </citation>
    <scope>NUCLEOTIDE SEQUENCE</scope>
</reference>
<dbReference type="GO" id="GO:0008137">
    <property type="term" value="F:NADH dehydrogenase (ubiquinone) activity"/>
    <property type="evidence" value="ECO:0007669"/>
    <property type="project" value="UniProtKB-UniRule"/>
</dbReference>
<proteinExistence type="inferred from homology"/>
<keyword evidence="7 17" id="KW-0679">Respiratory chain</keyword>
<keyword evidence="8 17" id="KW-0812">Transmembrane</keyword>
<evidence type="ECO:0000259" key="18">
    <source>
        <dbReference type="Pfam" id="PF00361"/>
    </source>
</evidence>
<evidence type="ECO:0000256" key="6">
    <source>
        <dbReference type="ARBA" id="ARBA00022448"/>
    </source>
</evidence>
<protein>
    <recommendedName>
        <fullName evidence="5 17">NADH-ubiquinone oxidoreductase chain 4</fullName>
        <ecNumber evidence="4 17">7.1.1.2</ecNumber>
    </recommendedName>
</protein>
<sequence length="431" mass="50021">MMMKILITNLILITITEKKMIILSMMMIMETILILKTNKFFCLTYSYIGMDSWSQSLMILTILISTMMTSTMKKKDKLLMTMNLIMAITILMMFSSMKMLWFYITFELSLIPMMIIILGWGYQPERMMAGLYLLFYTMTASLPLLISIFYLYKNNYTDLFLMKIVHNTSMILNISITTAFLVKMPMFMLHFWLPKAHVQAPIFGSMILAGILLKIGGLGIMRFSTITENSSLLMSTWWYSISISGSIIISMICMVQGDMKSMIAYSSITHMSMCLMSIISMTKTGFLGGMMMMISHGLCSSGMFFLSNMTYERTKSRSMFINKGMMFFMPSNTMMWFMFSCLNMGCPPSINFFSEISIMMTMLSFWKSSWILIIMISFLVSYYSFFMFSYSQHGQFSSNYSSSNSNIKEYNLMNFHLYPMISLTMQMEMFF</sequence>
<dbReference type="GO" id="GO:0031966">
    <property type="term" value="C:mitochondrial membrane"/>
    <property type="evidence" value="ECO:0007669"/>
    <property type="project" value="UniProtKB-SubCell"/>
</dbReference>
<dbReference type="PANTHER" id="PTHR43507:SF20">
    <property type="entry name" value="NADH-UBIQUINONE OXIDOREDUCTASE CHAIN 4"/>
    <property type="match status" value="1"/>
</dbReference>
<evidence type="ECO:0000256" key="11">
    <source>
        <dbReference type="ARBA" id="ARBA00022989"/>
    </source>
</evidence>
<feature type="transmembrane region" description="Helical" evidence="17">
    <location>
        <begin position="262"/>
        <end position="280"/>
    </location>
</feature>
<feature type="transmembrane region" description="Helical" evidence="17">
    <location>
        <begin position="370"/>
        <end position="390"/>
    </location>
</feature>
<evidence type="ECO:0000256" key="3">
    <source>
        <dbReference type="ARBA" id="ARBA00009025"/>
    </source>
</evidence>
<dbReference type="GO" id="GO:0003954">
    <property type="term" value="F:NADH dehydrogenase activity"/>
    <property type="evidence" value="ECO:0007669"/>
    <property type="project" value="TreeGrafter"/>
</dbReference>
<evidence type="ECO:0000256" key="13">
    <source>
        <dbReference type="ARBA" id="ARBA00023075"/>
    </source>
</evidence>
<keyword evidence="11 17" id="KW-1133">Transmembrane helix</keyword>
<evidence type="ECO:0000256" key="1">
    <source>
        <dbReference type="ARBA" id="ARBA00003257"/>
    </source>
</evidence>
<feature type="transmembrane region" description="Helical" evidence="17">
    <location>
        <begin position="129"/>
        <end position="152"/>
    </location>
</feature>